<evidence type="ECO:0000313" key="2">
    <source>
        <dbReference type="EMBL" id="MED6160991.1"/>
    </source>
</evidence>
<evidence type="ECO:0000256" key="1">
    <source>
        <dbReference type="SAM" id="MobiDB-lite"/>
    </source>
</evidence>
<organism evidence="2 3">
    <name type="scientific">Stylosanthes scabra</name>
    <dbReference type="NCBI Taxonomy" id="79078"/>
    <lineage>
        <taxon>Eukaryota</taxon>
        <taxon>Viridiplantae</taxon>
        <taxon>Streptophyta</taxon>
        <taxon>Embryophyta</taxon>
        <taxon>Tracheophyta</taxon>
        <taxon>Spermatophyta</taxon>
        <taxon>Magnoliopsida</taxon>
        <taxon>eudicotyledons</taxon>
        <taxon>Gunneridae</taxon>
        <taxon>Pentapetalae</taxon>
        <taxon>rosids</taxon>
        <taxon>fabids</taxon>
        <taxon>Fabales</taxon>
        <taxon>Fabaceae</taxon>
        <taxon>Papilionoideae</taxon>
        <taxon>50 kb inversion clade</taxon>
        <taxon>dalbergioids sensu lato</taxon>
        <taxon>Dalbergieae</taxon>
        <taxon>Pterocarpus clade</taxon>
        <taxon>Stylosanthes</taxon>
    </lineage>
</organism>
<feature type="compositionally biased region" description="Low complexity" evidence="1">
    <location>
        <begin position="61"/>
        <end position="82"/>
    </location>
</feature>
<gene>
    <name evidence="2" type="ORF">PIB30_056492</name>
</gene>
<name>A0ABU6ULF2_9FABA</name>
<accession>A0ABU6ULF2</accession>
<protein>
    <submittedName>
        <fullName evidence="2">Uncharacterized protein</fullName>
    </submittedName>
</protein>
<feature type="region of interest" description="Disordered" evidence="1">
    <location>
        <begin position="61"/>
        <end position="97"/>
    </location>
</feature>
<feature type="region of interest" description="Disordered" evidence="1">
    <location>
        <begin position="198"/>
        <end position="228"/>
    </location>
</feature>
<reference evidence="2 3" key="1">
    <citation type="journal article" date="2023" name="Plants (Basel)">
        <title>Bridging the Gap: Combining Genomics and Transcriptomics Approaches to Understand Stylosanthes scabra, an Orphan Legume from the Brazilian Caatinga.</title>
        <authorList>
            <person name="Ferreira-Neto J.R.C."/>
            <person name="da Silva M.D."/>
            <person name="Binneck E."/>
            <person name="de Melo N.F."/>
            <person name="da Silva R.H."/>
            <person name="de Melo A.L.T.M."/>
            <person name="Pandolfi V."/>
            <person name="Bustamante F.O."/>
            <person name="Brasileiro-Vidal A.C."/>
            <person name="Benko-Iseppon A.M."/>
        </authorList>
    </citation>
    <scope>NUCLEOTIDE SEQUENCE [LARGE SCALE GENOMIC DNA]</scope>
    <source>
        <tissue evidence="2">Leaves</tissue>
    </source>
</reference>
<dbReference type="PANTHER" id="PTHR33785">
    <property type="entry name" value="OS06G0550800 PROTEIN"/>
    <property type="match status" value="1"/>
</dbReference>
<dbReference type="PANTHER" id="PTHR33785:SF2">
    <property type="entry name" value="DUF1685 DOMAIN-CONTAINING PROTEIN"/>
    <property type="match status" value="1"/>
</dbReference>
<sequence>MENKYFLCVIEEMDRLWFQQIILFSKPSAKPAPKPEKEKHVLITESLSSLSSIFSLSPLPDVGSETSTNESLSSEKQASSESIPDEALPGGSTINKNKKERMKVLSNRIRSHSSSPSSQHRHHRRFIRKHAATTTFGGGSNKLEKSMSCRTLRELELDEVKGFMDLGFIFKKETLSPWMMSVVPGLQRLGLLQDQNVEEVKQHTQHQQLDENGEKEESDDEEEDEKRVNNIMRPYLSEAWLIKRPDSPLLTLKIPKTCSASNMKKHLRFWAKTVASEIHQ</sequence>
<proteinExistence type="predicted"/>
<evidence type="ECO:0000313" key="3">
    <source>
        <dbReference type="Proteomes" id="UP001341840"/>
    </source>
</evidence>
<dbReference type="EMBL" id="JASCZI010121281">
    <property type="protein sequence ID" value="MED6160991.1"/>
    <property type="molecule type" value="Genomic_DNA"/>
</dbReference>
<feature type="compositionally biased region" description="Acidic residues" evidence="1">
    <location>
        <begin position="211"/>
        <end position="224"/>
    </location>
</feature>
<keyword evidence="3" id="KW-1185">Reference proteome</keyword>
<dbReference type="Proteomes" id="UP001341840">
    <property type="component" value="Unassembled WGS sequence"/>
</dbReference>
<comment type="caution">
    <text evidence="2">The sequence shown here is derived from an EMBL/GenBank/DDBJ whole genome shotgun (WGS) entry which is preliminary data.</text>
</comment>